<comment type="caution">
    <text evidence="2">The sequence shown here is derived from an EMBL/GenBank/DDBJ whole genome shotgun (WGS) entry which is preliminary data.</text>
</comment>
<dbReference type="EMBL" id="QRYQ01000001">
    <property type="protein sequence ID" value="RGU94062.1"/>
    <property type="molecule type" value="Genomic_DNA"/>
</dbReference>
<evidence type="ECO:0000313" key="3">
    <source>
        <dbReference type="EMBL" id="RHB08802.1"/>
    </source>
</evidence>
<sequence>MMENGMGIQPTYNLAERNDGFGDGGGWWIWILLIFVLFGYGGYGNGNLTNDSLLNEEFIKRDIFNTNTNVSQTGCQTQRDVLESRYTNQLGLQNLQAQQQECCCNTQRAIDNVNAQSFKNTCDITTAIHSEGEATRALINANTMQELRDRLADRDRDLLTANFQLSQQAQSANIINTLQPTPKPAYITCSPYYAYNNGCGCNGYNNL</sequence>
<evidence type="ECO:0000313" key="5">
    <source>
        <dbReference type="Proteomes" id="UP000285288"/>
    </source>
</evidence>
<dbReference type="Proteomes" id="UP000285288">
    <property type="component" value="Unassembled WGS sequence"/>
</dbReference>
<evidence type="ECO:0000256" key="1">
    <source>
        <dbReference type="SAM" id="Phobius"/>
    </source>
</evidence>
<protein>
    <submittedName>
        <fullName evidence="2">Uncharacterized protein</fullName>
    </submittedName>
</protein>
<name>A0A395WCP4_9FIRM</name>
<reference evidence="4 5" key="1">
    <citation type="submission" date="2018-08" db="EMBL/GenBank/DDBJ databases">
        <title>A genome reference for cultivated species of the human gut microbiota.</title>
        <authorList>
            <person name="Zou Y."/>
            <person name="Xue W."/>
            <person name="Luo G."/>
        </authorList>
    </citation>
    <scope>NUCLEOTIDE SEQUENCE [LARGE SCALE GENOMIC DNA]</scope>
    <source>
        <strain evidence="2 4">AF15-20</strain>
        <strain evidence="3 5">AM42-13AC</strain>
    </source>
</reference>
<proteinExistence type="predicted"/>
<keyword evidence="1" id="KW-1133">Transmembrane helix</keyword>
<dbReference type="RefSeq" id="WP_118010785.1">
    <property type="nucleotide sequence ID" value="NZ_QRYQ01000001.1"/>
</dbReference>
<evidence type="ECO:0000313" key="4">
    <source>
        <dbReference type="Proteomes" id="UP000265489"/>
    </source>
</evidence>
<dbReference type="EMBL" id="QSGD01000005">
    <property type="protein sequence ID" value="RHB08802.1"/>
    <property type="molecule type" value="Genomic_DNA"/>
</dbReference>
<accession>A0A395WCP4</accession>
<gene>
    <name evidence="3" type="ORF">DW907_02630</name>
    <name evidence="2" type="ORF">DWW32_00675</name>
</gene>
<organism evidence="2 4">
    <name type="scientific">Holdemanella biformis</name>
    <dbReference type="NCBI Taxonomy" id="1735"/>
    <lineage>
        <taxon>Bacteria</taxon>
        <taxon>Bacillati</taxon>
        <taxon>Bacillota</taxon>
        <taxon>Erysipelotrichia</taxon>
        <taxon>Erysipelotrichales</taxon>
        <taxon>Erysipelotrichaceae</taxon>
        <taxon>Holdemanella</taxon>
    </lineage>
</organism>
<keyword evidence="1" id="KW-0472">Membrane</keyword>
<evidence type="ECO:0000313" key="2">
    <source>
        <dbReference type="EMBL" id="RGU94062.1"/>
    </source>
</evidence>
<dbReference type="AlphaFoldDB" id="A0A395WCP4"/>
<feature type="transmembrane region" description="Helical" evidence="1">
    <location>
        <begin position="27"/>
        <end position="43"/>
    </location>
</feature>
<keyword evidence="1" id="KW-0812">Transmembrane</keyword>
<dbReference type="Proteomes" id="UP000265489">
    <property type="component" value="Unassembled WGS sequence"/>
</dbReference>